<dbReference type="InterPro" id="IPR026893">
    <property type="entry name" value="Tyr/Ser_Pase_IphP-type"/>
</dbReference>
<gene>
    <name evidence="2" type="ORF">FH969_05590</name>
</gene>
<dbReference type="Pfam" id="PF13350">
    <property type="entry name" value="Y_phosphatase3"/>
    <property type="match status" value="1"/>
</dbReference>
<name>A0A5C5BEL7_9MICO</name>
<dbReference type="Gene3D" id="3.90.190.10">
    <property type="entry name" value="Protein tyrosine phosphatase superfamily"/>
    <property type="match status" value="1"/>
</dbReference>
<comment type="caution">
    <text evidence="2">The sequence shown here is derived from an EMBL/GenBank/DDBJ whole genome shotgun (WGS) entry which is preliminary data.</text>
</comment>
<feature type="domain" description="Tyrosine specific protein phosphatases" evidence="1">
    <location>
        <begin position="137"/>
        <end position="180"/>
    </location>
</feature>
<organism evidence="2 3">
    <name type="scientific">Miniimonas arenae</name>
    <dbReference type="NCBI Taxonomy" id="676201"/>
    <lineage>
        <taxon>Bacteria</taxon>
        <taxon>Bacillati</taxon>
        <taxon>Actinomycetota</taxon>
        <taxon>Actinomycetes</taxon>
        <taxon>Micrococcales</taxon>
        <taxon>Beutenbergiaceae</taxon>
        <taxon>Miniimonas</taxon>
    </lineage>
</organism>
<protein>
    <submittedName>
        <fullName evidence="2">Tyrosine-protein phosphatase</fullName>
    </submittedName>
</protein>
<dbReference type="EMBL" id="VENP01000014">
    <property type="protein sequence ID" value="TNU75892.1"/>
    <property type="molecule type" value="Genomic_DNA"/>
</dbReference>
<accession>A0A5C5BEL7</accession>
<dbReference type="PROSITE" id="PS00383">
    <property type="entry name" value="TYR_PHOSPHATASE_1"/>
    <property type="match status" value="1"/>
</dbReference>
<sequence length="269" mass="27600">MTSPTSPTTRPEPDPATVDLTIEGTWNARDAASLTGVAPRVLLRTAALQGLTDAGRSTLLELGVTDVVDLRSDPEVANQGGDAVPDGVAVHRLAISPGAALAGQIGGAGPDPAVMAQFLELLRQPGWAQEFMVGIYREIVADAASAAQLGAGLRVIARAEGATVVHCSAGKDRTGVLVALTCTVADVPAERIEQDFLWSNRASAAQAAVIPELPGLDPALLEPFLGVSIDGLRAAEQAVTDTYGGMDPFLAAVGVGGNDVERLRGRLLG</sequence>
<dbReference type="Proteomes" id="UP000313849">
    <property type="component" value="Unassembled WGS sequence"/>
</dbReference>
<dbReference type="AlphaFoldDB" id="A0A5C5BEL7"/>
<keyword evidence="3" id="KW-1185">Reference proteome</keyword>
<reference evidence="2 3" key="1">
    <citation type="submission" date="2019-06" db="EMBL/GenBank/DDBJ databases">
        <title>Draft genome sequence of Miniimonas arenae KCTC 19750T isolated from sea sand.</title>
        <authorList>
            <person name="Park S.-J."/>
        </authorList>
    </citation>
    <scope>NUCLEOTIDE SEQUENCE [LARGE SCALE GENOMIC DNA]</scope>
    <source>
        <strain evidence="2 3">KCTC 19750</strain>
    </source>
</reference>
<dbReference type="InterPro" id="IPR016130">
    <property type="entry name" value="Tyr_Pase_AS"/>
</dbReference>
<evidence type="ECO:0000313" key="3">
    <source>
        <dbReference type="Proteomes" id="UP000313849"/>
    </source>
</evidence>
<dbReference type="SUPFAM" id="SSF52799">
    <property type="entry name" value="(Phosphotyrosine protein) phosphatases II"/>
    <property type="match status" value="1"/>
</dbReference>
<dbReference type="InterPro" id="IPR029021">
    <property type="entry name" value="Prot-tyrosine_phosphatase-like"/>
</dbReference>
<dbReference type="GO" id="GO:0004721">
    <property type="term" value="F:phosphoprotein phosphatase activity"/>
    <property type="evidence" value="ECO:0007669"/>
    <property type="project" value="InterPro"/>
</dbReference>
<proteinExistence type="predicted"/>
<dbReference type="InterPro" id="IPR000387">
    <property type="entry name" value="Tyr_Pase_dom"/>
</dbReference>
<dbReference type="PROSITE" id="PS50056">
    <property type="entry name" value="TYR_PHOSPHATASE_2"/>
    <property type="match status" value="1"/>
</dbReference>
<evidence type="ECO:0000259" key="1">
    <source>
        <dbReference type="PROSITE" id="PS50056"/>
    </source>
</evidence>
<dbReference type="OrthoDB" id="1188001at2"/>
<dbReference type="RefSeq" id="WP_139986423.1">
    <property type="nucleotide sequence ID" value="NZ_VENP01000014.1"/>
</dbReference>
<evidence type="ECO:0000313" key="2">
    <source>
        <dbReference type="EMBL" id="TNU75892.1"/>
    </source>
</evidence>